<dbReference type="NCBIfam" id="TIGR02713">
    <property type="entry name" value="allophanate_hyd"/>
    <property type="match status" value="1"/>
</dbReference>
<dbReference type="EMBL" id="BAAAZH010000013">
    <property type="protein sequence ID" value="GAA4118139.1"/>
    <property type="molecule type" value="Genomic_DNA"/>
</dbReference>
<dbReference type="InterPro" id="IPR036928">
    <property type="entry name" value="AS_sf"/>
</dbReference>
<evidence type="ECO:0000313" key="4">
    <source>
        <dbReference type="Proteomes" id="UP001501495"/>
    </source>
</evidence>
<keyword evidence="3" id="KW-0436">Ligase</keyword>
<dbReference type="Gene3D" id="1.20.58.1700">
    <property type="match status" value="1"/>
</dbReference>
<feature type="domain" description="Amidase" evidence="1">
    <location>
        <begin position="23"/>
        <end position="434"/>
    </location>
</feature>
<dbReference type="PANTHER" id="PTHR11895">
    <property type="entry name" value="TRANSAMIDASE"/>
    <property type="match status" value="1"/>
</dbReference>
<reference evidence="4" key="1">
    <citation type="journal article" date="2019" name="Int. J. Syst. Evol. Microbiol.">
        <title>The Global Catalogue of Microorganisms (GCM) 10K type strain sequencing project: providing services to taxonomists for standard genome sequencing and annotation.</title>
        <authorList>
            <consortium name="The Broad Institute Genomics Platform"/>
            <consortium name="The Broad Institute Genome Sequencing Center for Infectious Disease"/>
            <person name="Wu L."/>
            <person name="Ma J."/>
        </authorList>
    </citation>
    <scope>NUCLEOTIDE SEQUENCE [LARGE SCALE GENOMIC DNA]</scope>
    <source>
        <strain evidence="4">JCM 16703</strain>
    </source>
</reference>
<protein>
    <submittedName>
        <fullName evidence="3">Allophanate hydrolase</fullName>
    </submittedName>
</protein>
<dbReference type="InterPro" id="IPR014085">
    <property type="entry name" value="Allophanate_hydrolase"/>
</dbReference>
<gene>
    <name evidence="3" type="primary">atzF</name>
    <name evidence="3" type="ORF">GCM10022215_19380</name>
</gene>
<organism evidence="3 4">
    <name type="scientific">Nocardioides fonticola</name>
    <dbReference type="NCBI Taxonomy" id="450363"/>
    <lineage>
        <taxon>Bacteria</taxon>
        <taxon>Bacillati</taxon>
        <taxon>Actinomycetota</taxon>
        <taxon>Actinomycetes</taxon>
        <taxon>Propionibacteriales</taxon>
        <taxon>Nocardioidaceae</taxon>
        <taxon>Nocardioides</taxon>
    </lineage>
</organism>
<dbReference type="GO" id="GO:0016874">
    <property type="term" value="F:ligase activity"/>
    <property type="evidence" value="ECO:0007669"/>
    <property type="project" value="UniProtKB-KW"/>
</dbReference>
<dbReference type="RefSeq" id="WP_344733147.1">
    <property type="nucleotide sequence ID" value="NZ_BAAAZH010000013.1"/>
</dbReference>
<dbReference type="Proteomes" id="UP001501495">
    <property type="component" value="Unassembled WGS sequence"/>
</dbReference>
<feature type="domain" description="Allophanate hydrolase C-terminal" evidence="2">
    <location>
        <begin position="471"/>
        <end position="593"/>
    </location>
</feature>
<dbReference type="Gene3D" id="3.90.1300.10">
    <property type="entry name" value="Amidase signature (AS) domain"/>
    <property type="match status" value="1"/>
</dbReference>
<dbReference type="InterPro" id="IPR023631">
    <property type="entry name" value="Amidase_dom"/>
</dbReference>
<dbReference type="SUPFAM" id="SSF75304">
    <property type="entry name" value="Amidase signature (AS) enzymes"/>
    <property type="match status" value="1"/>
</dbReference>
<accession>A0ABP7XIE0</accession>
<comment type="caution">
    <text evidence="3">The sequence shown here is derived from an EMBL/GenBank/DDBJ whole genome shotgun (WGS) entry which is preliminary data.</text>
</comment>
<name>A0ABP7XIE0_9ACTN</name>
<evidence type="ECO:0000313" key="3">
    <source>
        <dbReference type="EMBL" id="GAA4118139.1"/>
    </source>
</evidence>
<keyword evidence="4" id="KW-1185">Reference proteome</keyword>
<proteinExistence type="predicted"/>
<dbReference type="Pfam" id="PF21986">
    <property type="entry name" value="AH_C"/>
    <property type="match status" value="1"/>
</dbReference>
<dbReference type="Gene3D" id="3.10.490.10">
    <property type="entry name" value="Gamma-glutamyl cyclotransferase-like"/>
    <property type="match status" value="1"/>
</dbReference>
<dbReference type="GO" id="GO:0016787">
    <property type="term" value="F:hydrolase activity"/>
    <property type="evidence" value="ECO:0007669"/>
    <property type="project" value="UniProtKB-KW"/>
</dbReference>
<evidence type="ECO:0000259" key="2">
    <source>
        <dbReference type="Pfam" id="PF21986"/>
    </source>
</evidence>
<evidence type="ECO:0000259" key="1">
    <source>
        <dbReference type="Pfam" id="PF01425"/>
    </source>
</evidence>
<dbReference type="InterPro" id="IPR053844">
    <property type="entry name" value="AH_C"/>
</dbReference>
<dbReference type="InterPro" id="IPR000120">
    <property type="entry name" value="Amidase"/>
</dbReference>
<keyword evidence="3" id="KW-0378">Hydrolase</keyword>
<sequence>MTDATLTLGSLRERYAAGVSPVEVVDEVYARIAARGDDHVWITLLPQETLRAAAAALDPADRDRLPLWGVPYALKDNLDVAGLPTTAACPAFAYEPQASAEVVERLAAAGALLVGKTNLDQFATGLNGTRSPYGVPVSVGDPELISGGSSSGSAVAVAAGLVPFSIGTDTAGSGRVPAALNGIVGLKPSVGLVSGRGMLPACRSLDCASVFAHDVADAAAVLAVIAGPDPDDAWSRTLPVPDAVPTPAPPAGLRLAVPARIDRWGSRGEQAAWEQTLGRIAAAGVDLVPVPMEAFFEAGDQLYSGAWLAERLDGLEGFVATSGDAVWPAVRDVLAGAAAVRGVDTFAALDRMQELRRRTHRLLDGVDALLAPTVTETFTVAEMQADPVALNSRLGRFTTFTNLLDLCAIALPGLPGRVPFGVTVQAPAGRDAELAGIAATLEAILAGRDVAAARAAPSAPLPGELPGEGFDLAVVGAHLEGMPLHGDLLSRGARLVARTTTAPSYRFYALRGTTPPKPGLRRVREGGAAIEVEVYRLPIAEVGGFLATVVAPLGIGQVTLADGGVVHGFICEPWALEDAEDITATRGWRPYLARIAAPGARPS</sequence>
<dbReference type="NCBIfam" id="NF006043">
    <property type="entry name" value="PRK08186.1"/>
    <property type="match status" value="1"/>
</dbReference>
<dbReference type="Pfam" id="PF01425">
    <property type="entry name" value="Amidase"/>
    <property type="match status" value="1"/>
</dbReference>
<dbReference type="PANTHER" id="PTHR11895:SF169">
    <property type="entry name" value="GLUTAMYL-TRNA(GLN) AMIDOTRANSFERASE"/>
    <property type="match status" value="1"/>
</dbReference>